<dbReference type="Pfam" id="PF04138">
    <property type="entry name" value="GtrA_DPMS_TM"/>
    <property type="match status" value="1"/>
</dbReference>
<evidence type="ECO:0000256" key="6">
    <source>
        <dbReference type="SAM" id="Phobius"/>
    </source>
</evidence>
<feature type="transmembrane region" description="Helical" evidence="6">
    <location>
        <begin position="68"/>
        <end position="88"/>
    </location>
</feature>
<evidence type="ECO:0000259" key="7">
    <source>
        <dbReference type="Pfam" id="PF04138"/>
    </source>
</evidence>
<dbReference type="GO" id="GO:0005886">
    <property type="term" value="C:plasma membrane"/>
    <property type="evidence" value="ECO:0007669"/>
    <property type="project" value="TreeGrafter"/>
</dbReference>
<sequence>MTAEPAPASAPARLAERFHRFCARVVARLPYGFDRVVAPTFLGFALINSFTFGVDLAILTLLHSGFGVPLPVALTLGYVVAFALSYVLNRTLNFRSHAVVGPQLASYVVVVAINYAAFIVAFPTALASFGLEYHLARLIAGGGEAVFMYSAMRWVVFRSRG</sequence>
<dbReference type="RefSeq" id="WP_090359196.1">
    <property type="nucleotide sequence ID" value="NZ_FMUB01000007.1"/>
</dbReference>
<keyword evidence="5 6" id="KW-0472">Membrane</keyword>
<evidence type="ECO:0000256" key="3">
    <source>
        <dbReference type="ARBA" id="ARBA00022692"/>
    </source>
</evidence>
<feature type="transmembrane region" description="Helical" evidence="6">
    <location>
        <begin position="135"/>
        <end position="156"/>
    </location>
</feature>
<evidence type="ECO:0000256" key="1">
    <source>
        <dbReference type="ARBA" id="ARBA00004141"/>
    </source>
</evidence>
<name>A0A1G4WJ01_9MYCO</name>
<dbReference type="GO" id="GO:0000271">
    <property type="term" value="P:polysaccharide biosynthetic process"/>
    <property type="evidence" value="ECO:0007669"/>
    <property type="project" value="InterPro"/>
</dbReference>
<evidence type="ECO:0000256" key="2">
    <source>
        <dbReference type="ARBA" id="ARBA00009399"/>
    </source>
</evidence>
<dbReference type="PANTHER" id="PTHR38459:SF1">
    <property type="entry name" value="PROPHAGE BACTOPRENOL-LINKED GLUCOSE TRANSLOCASE HOMOLOG"/>
    <property type="match status" value="1"/>
</dbReference>
<dbReference type="STRING" id="1502745.SAMN02799620_03533"/>
<protein>
    <submittedName>
        <fullName evidence="8">Putative flippase GtrA (Transmembrane translocase of bactoprenol-linked glucose)</fullName>
    </submittedName>
</protein>
<dbReference type="InterPro" id="IPR007267">
    <property type="entry name" value="GtrA_DPMS_TM"/>
</dbReference>
<dbReference type="InterPro" id="IPR051401">
    <property type="entry name" value="GtrA_CellWall_Glycosyl"/>
</dbReference>
<reference evidence="9" key="1">
    <citation type="submission" date="2016-10" db="EMBL/GenBank/DDBJ databases">
        <authorList>
            <person name="Varghese N."/>
            <person name="Submissions S."/>
        </authorList>
    </citation>
    <scope>NUCLEOTIDE SEQUENCE [LARGE SCALE GENOMIC DNA]</scope>
    <source>
        <strain evidence="9">UNC267MFSha1.1M11</strain>
    </source>
</reference>
<evidence type="ECO:0000313" key="8">
    <source>
        <dbReference type="EMBL" id="SCX23850.1"/>
    </source>
</evidence>
<evidence type="ECO:0000256" key="5">
    <source>
        <dbReference type="ARBA" id="ARBA00023136"/>
    </source>
</evidence>
<proteinExistence type="inferred from homology"/>
<dbReference type="EMBL" id="FMUB01000007">
    <property type="protein sequence ID" value="SCX23850.1"/>
    <property type="molecule type" value="Genomic_DNA"/>
</dbReference>
<accession>A0A1G4WJ01</accession>
<gene>
    <name evidence="8" type="ORF">SAMN02799620_03533</name>
</gene>
<dbReference type="AlphaFoldDB" id="A0A1G4WJ01"/>
<comment type="similarity">
    <text evidence="2">Belongs to the GtrA family.</text>
</comment>
<feature type="transmembrane region" description="Helical" evidence="6">
    <location>
        <begin position="104"/>
        <end position="129"/>
    </location>
</feature>
<evidence type="ECO:0000313" key="9">
    <source>
        <dbReference type="Proteomes" id="UP000199707"/>
    </source>
</evidence>
<evidence type="ECO:0000256" key="4">
    <source>
        <dbReference type="ARBA" id="ARBA00022989"/>
    </source>
</evidence>
<keyword evidence="3 6" id="KW-0812">Transmembrane</keyword>
<feature type="domain" description="GtrA/DPMS transmembrane" evidence="7">
    <location>
        <begin position="44"/>
        <end position="157"/>
    </location>
</feature>
<organism evidence="8 9">
    <name type="scientific">Mycolicibacterium fluoranthenivorans</name>
    <dbReference type="NCBI Taxonomy" id="258505"/>
    <lineage>
        <taxon>Bacteria</taxon>
        <taxon>Bacillati</taxon>
        <taxon>Actinomycetota</taxon>
        <taxon>Actinomycetes</taxon>
        <taxon>Mycobacteriales</taxon>
        <taxon>Mycobacteriaceae</taxon>
        <taxon>Mycolicibacterium</taxon>
    </lineage>
</organism>
<dbReference type="Proteomes" id="UP000199707">
    <property type="component" value="Unassembled WGS sequence"/>
</dbReference>
<comment type="subcellular location">
    <subcellularLocation>
        <location evidence="1">Membrane</location>
        <topology evidence="1">Multi-pass membrane protein</topology>
    </subcellularLocation>
</comment>
<dbReference type="PANTHER" id="PTHR38459">
    <property type="entry name" value="PROPHAGE BACTOPRENOL-LINKED GLUCOSE TRANSLOCASE HOMOLOG"/>
    <property type="match status" value="1"/>
</dbReference>
<keyword evidence="4 6" id="KW-1133">Transmembrane helix</keyword>
<feature type="transmembrane region" description="Helical" evidence="6">
    <location>
        <begin position="36"/>
        <end position="62"/>
    </location>
</feature>